<name>A0A6P5SL02_PRUAV</name>
<keyword evidence="2 7" id="KW-0645">Protease</keyword>
<evidence type="ECO:0000256" key="1">
    <source>
        <dbReference type="ARBA" id="ARBA00005234"/>
    </source>
</evidence>
<protein>
    <submittedName>
        <fullName evidence="7">Ubiquitin-like-specific protease ESD4</fullName>
    </submittedName>
</protein>
<dbReference type="Pfam" id="PF02902">
    <property type="entry name" value="Peptidase_C48"/>
    <property type="match status" value="1"/>
</dbReference>
<dbReference type="InterPro" id="IPR003653">
    <property type="entry name" value="Peptidase_C48_C"/>
</dbReference>
<evidence type="ECO:0000313" key="7">
    <source>
        <dbReference type="RefSeq" id="XP_021814887.1"/>
    </source>
</evidence>
<evidence type="ECO:0000313" key="6">
    <source>
        <dbReference type="Proteomes" id="UP000515124"/>
    </source>
</evidence>
<dbReference type="PROSITE" id="PS50600">
    <property type="entry name" value="ULP_PROTEASE"/>
    <property type="match status" value="1"/>
</dbReference>
<evidence type="ECO:0000256" key="3">
    <source>
        <dbReference type="ARBA" id="ARBA00022801"/>
    </source>
</evidence>
<dbReference type="GeneID" id="110757543"/>
<feature type="domain" description="Ubiquitin-like protease family profile" evidence="5">
    <location>
        <begin position="67"/>
        <end position="262"/>
    </location>
</feature>
<dbReference type="KEGG" id="pavi:110757543"/>
<dbReference type="PANTHER" id="PTHR12606">
    <property type="entry name" value="SENTRIN/SUMO-SPECIFIC PROTEASE"/>
    <property type="match status" value="1"/>
</dbReference>
<dbReference type="PANTHER" id="PTHR12606:SF136">
    <property type="entry name" value="ULP1 PROTEASE FAMILY PROTEIN"/>
    <property type="match status" value="1"/>
</dbReference>
<proteinExistence type="inferred from homology"/>
<accession>A0A6P5SL02</accession>
<dbReference type="SUPFAM" id="SSF54001">
    <property type="entry name" value="Cysteine proteinases"/>
    <property type="match status" value="1"/>
</dbReference>
<reference evidence="7" key="1">
    <citation type="submission" date="2025-08" db="UniProtKB">
        <authorList>
            <consortium name="RefSeq"/>
        </authorList>
    </citation>
    <scope>IDENTIFICATION</scope>
</reference>
<dbReference type="GO" id="GO:0006508">
    <property type="term" value="P:proteolysis"/>
    <property type="evidence" value="ECO:0007669"/>
    <property type="project" value="UniProtKB-KW"/>
</dbReference>
<keyword evidence="6" id="KW-1185">Reference proteome</keyword>
<dbReference type="RefSeq" id="XP_021814887.1">
    <property type="nucleotide sequence ID" value="XM_021959195.1"/>
</dbReference>
<dbReference type="GO" id="GO:0016926">
    <property type="term" value="P:protein desumoylation"/>
    <property type="evidence" value="ECO:0007669"/>
    <property type="project" value="TreeGrafter"/>
</dbReference>
<dbReference type="GO" id="GO:0016929">
    <property type="term" value="F:deSUMOylase activity"/>
    <property type="evidence" value="ECO:0007669"/>
    <property type="project" value="TreeGrafter"/>
</dbReference>
<evidence type="ECO:0000259" key="5">
    <source>
        <dbReference type="PROSITE" id="PS50600"/>
    </source>
</evidence>
<dbReference type="AlphaFoldDB" id="A0A6P5SL02"/>
<sequence length="294" mass="34090">MKRPKSVECKTPWQRQEIPNIGEETVGLTFDPLRPVRRGLLLETAKFFWEWGQKENTHVRLCGKHGVDTSHDFFIRLLTKDGWLNDTNIDMGLYLLRVRQTIYANLVRSDWAIVDTLFQTYAAIDLQHMRLYGGKEDRTHSNALVKMVNGKLPTWGKPWSSVKIFFMPYNVRQKHWVRLVLDLTSCEIFVYDSNIDLFRTHILVKAVQPLAKLITPLLEEAGYVGDFPLRKGEWPIHRVMDSAQQVGGGDCGMFVIKYCDFLSWNVELGKISNEAMHLFRLKLTVDLLQGCYNI</sequence>
<dbReference type="Gene3D" id="3.40.395.10">
    <property type="entry name" value="Adenoviral Proteinase, Chain A"/>
    <property type="match status" value="1"/>
</dbReference>
<evidence type="ECO:0000256" key="2">
    <source>
        <dbReference type="ARBA" id="ARBA00022670"/>
    </source>
</evidence>
<dbReference type="InterPro" id="IPR038765">
    <property type="entry name" value="Papain-like_cys_pep_sf"/>
</dbReference>
<comment type="similarity">
    <text evidence="1">Belongs to the peptidase C48 family.</text>
</comment>
<gene>
    <name evidence="7" type="primary">LOC110757543</name>
</gene>
<evidence type="ECO:0000256" key="4">
    <source>
        <dbReference type="ARBA" id="ARBA00022807"/>
    </source>
</evidence>
<dbReference type="GO" id="GO:0005634">
    <property type="term" value="C:nucleus"/>
    <property type="evidence" value="ECO:0007669"/>
    <property type="project" value="TreeGrafter"/>
</dbReference>
<organism evidence="6 7">
    <name type="scientific">Prunus avium</name>
    <name type="common">Cherry</name>
    <name type="synonym">Cerasus avium</name>
    <dbReference type="NCBI Taxonomy" id="42229"/>
    <lineage>
        <taxon>Eukaryota</taxon>
        <taxon>Viridiplantae</taxon>
        <taxon>Streptophyta</taxon>
        <taxon>Embryophyta</taxon>
        <taxon>Tracheophyta</taxon>
        <taxon>Spermatophyta</taxon>
        <taxon>Magnoliopsida</taxon>
        <taxon>eudicotyledons</taxon>
        <taxon>Gunneridae</taxon>
        <taxon>Pentapetalae</taxon>
        <taxon>rosids</taxon>
        <taxon>fabids</taxon>
        <taxon>Rosales</taxon>
        <taxon>Rosaceae</taxon>
        <taxon>Amygdaloideae</taxon>
        <taxon>Amygdaleae</taxon>
        <taxon>Prunus</taxon>
    </lineage>
</organism>
<dbReference type="Proteomes" id="UP000515124">
    <property type="component" value="Unplaced"/>
</dbReference>
<keyword evidence="3" id="KW-0378">Hydrolase</keyword>
<keyword evidence="4" id="KW-0788">Thiol protease</keyword>